<comment type="caution">
    <text evidence="2">The sequence shown here is derived from an EMBL/GenBank/DDBJ whole genome shotgun (WGS) entry which is preliminary data.</text>
</comment>
<reference evidence="2 3" key="1">
    <citation type="journal article" date="2019" name="Environ. Microbiol.">
        <title>At the nexus of three kingdoms: the genome of the mycorrhizal fungus Gigaspora margarita provides insights into plant, endobacterial and fungal interactions.</title>
        <authorList>
            <person name="Venice F."/>
            <person name="Ghignone S."/>
            <person name="Salvioli di Fossalunga A."/>
            <person name="Amselem J."/>
            <person name="Novero M."/>
            <person name="Xianan X."/>
            <person name="Sedzielewska Toro K."/>
            <person name="Morin E."/>
            <person name="Lipzen A."/>
            <person name="Grigoriev I.V."/>
            <person name="Henrissat B."/>
            <person name="Martin F.M."/>
            <person name="Bonfante P."/>
        </authorList>
    </citation>
    <scope>NUCLEOTIDE SEQUENCE [LARGE SCALE GENOMIC DNA]</scope>
    <source>
        <strain evidence="2 3">BEG34</strain>
    </source>
</reference>
<evidence type="ECO:0000313" key="2">
    <source>
        <dbReference type="EMBL" id="KAF0385625.1"/>
    </source>
</evidence>
<dbReference type="AlphaFoldDB" id="A0A8H3X0R1"/>
<feature type="region of interest" description="Disordered" evidence="1">
    <location>
        <begin position="1"/>
        <end position="29"/>
    </location>
</feature>
<accession>A0A8H3X0R1</accession>
<keyword evidence="3" id="KW-1185">Reference proteome</keyword>
<evidence type="ECO:0000256" key="1">
    <source>
        <dbReference type="SAM" id="MobiDB-lite"/>
    </source>
</evidence>
<evidence type="ECO:0000313" key="3">
    <source>
        <dbReference type="Proteomes" id="UP000439903"/>
    </source>
</evidence>
<protein>
    <submittedName>
        <fullName evidence="2">Uncharacterized protein</fullName>
    </submittedName>
</protein>
<name>A0A8H3X0R1_GIGMA</name>
<sequence length="68" mass="7683">MVKRTISGQIKATSQANSSDSQEESSTSQIKEYTVRELIVLKNWKLANYIANKTYAQLIANLEEDMNS</sequence>
<dbReference type="Proteomes" id="UP000439903">
    <property type="component" value="Unassembled WGS sequence"/>
</dbReference>
<dbReference type="EMBL" id="WTPW01002343">
    <property type="protein sequence ID" value="KAF0385625.1"/>
    <property type="molecule type" value="Genomic_DNA"/>
</dbReference>
<proteinExistence type="predicted"/>
<feature type="compositionally biased region" description="Low complexity" evidence="1">
    <location>
        <begin position="14"/>
        <end position="29"/>
    </location>
</feature>
<organism evidence="2 3">
    <name type="scientific">Gigaspora margarita</name>
    <dbReference type="NCBI Taxonomy" id="4874"/>
    <lineage>
        <taxon>Eukaryota</taxon>
        <taxon>Fungi</taxon>
        <taxon>Fungi incertae sedis</taxon>
        <taxon>Mucoromycota</taxon>
        <taxon>Glomeromycotina</taxon>
        <taxon>Glomeromycetes</taxon>
        <taxon>Diversisporales</taxon>
        <taxon>Gigasporaceae</taxon>
        <taxon>Gigaspora</taxon>
    </lineage>
</organism>
<feature type="compositionally biased region" description="Polar residues" evidence="1">
    <location>
        <begin position="1"/>
        <end position="13"/>
    </location>
</feature>
<gene>
    <name evidence="2" type="ORF">F8M41_011455</name>
</gene>